<keyword evidence="3" id="KW-0479">Metal-binding</keyword>
<comment type="caution">
    <text evidence="5">The sequence shown here is derived from an EMBL/GenBank/DDBJ whole genome shotgun (WGS) entry which is preliminary data.</text>
</comment>
<evidence type="ECO:0000313" key="6">
    <source>
        <dbReference type="Proteomes" id="UP001159364"/>
    </source>
</evidence>
<proteinExistence type="predicted"/>
<dbReference type="Pfam" id="PF03492">
    <property type="entry name" value="Methyltransf_7"/>
    <property type="match status" value="1"/>
</dbReference>
<evidence type="ECO:0000256" key="3">
    <source>
        <dbReference type="ARBA" id="ARBA00022723"/>
    </source>
</evidence>
<keyword evidence="4" id="KW-0460">Magnesium</keyword>
<evidence type="ECO:0000256" key="4">
    <source>
        <dbReference type="ARBA" id="ARBA00022842"/>
    </source>
</evidence>
<keyword evidence="6" id="KW-1185">Reference proteome</keyword>
<evidence type="ECO:0008006" key="7">
    <source>
        <dbReference type="Google" id="ProtNLM"/>
    </source>
</evidence>
<dbReference type="AlphaFoldDB" id="A0AAV8T4H2"/>
<dbReference type="InterPro" id="IPR029063">
    <property type="entry name" value="SAM-dependent_MTases_sf"/>
</dbReference>
<dbReference type="Gene3D" id="3.40.50.150">
    <property type="entry name" value="Vaccinia Virus protein VP39"/>
    <property type="match status" value="1"/>
</dbReference>
<evidence type="ECO:0000256" key="1">
    <source>
        <dbReference type="ARBA" id="ARBA00022603"/>
    </source>
</evidence>
<dbReference type="InterPro" id="IPR005299">
    <property type="entry name" value="MeTrfase_7"/>
</dbReference>
<protein>
    <recommendedName>
        <fullName evidence="7">S-adenosylmethionine-dependent methyltransferase</fullName>
    </recommendedName>
</protein>
<dbReference type="SUPFAM" id="SSF53335">
    <property type="entry name" value="S-adenosyl-L-methionine-dependent methyltransferases"/>
    <property type="match status" value="1"/>
</dbReference>
<dbReference type="InterPro" id="IPR042086">
    <property type="entry name" value="MeTrfase_capping"/>
</dbReference>
<keyword evidence="2" id="KW-0808">Transferase</keyword>
<keyword evidence="1" id="KW-0489">Methyltransferase</keyword>
<gene>
    <name evidence="5" type="ORF">K2173_001216</name>
</gene>
<sequence length="362" mass="40627">MTTIPCESYPMIGGDGAHSYTQNSAFQRSVVDAAKEMIHQAVKNSLDFKNPSFSRIEAFRIADFGCSTGPNTFTAVENIIDSIANEYDGQDKNNPPFQFQVFFNDHTNNDFNVLFMNLPPGRKYFAAGVPGTFYGILFPKSTLHFGHSSNALHWLSKVPEDVADSKSPAWNKNSITYSGSVDEVSKAYSGRFRDDMNTFLSSRAHELVSGGLMVVILPCLPEGILLSETTIGMNFSNLRCCLMEMADSGIISEEKVDVFNLPIYYPRIKELETVIHKNGCFSIEKMENMARLMKHVPPTVGAVTSHTRAIFQALIKEHFGAEIVDDLFERFAKRLHQNFYPGNLENHKHLELFVLLKRIGCK</sequence>
<dbReference type="GO" id="GO:0032259">
    <property type="term" value="P:methylation"/>
    <property type="evidence" value="ECO:0007669"/>
    <property type="project" value="UniProtKB-KW"/>
</dbReference>
<dbReference type="GO" id="GO:0046872">
    <property type="term" value="F:metal ion binding"/>
    <property type="evidence" value="ECO:0007669"/>
    <property type="project" value="UniProtKB-KW"/>
</dbReference>
<dbReference type="GO" id="GO:0008168">
    <property type="term" value="F:methyltransferase activity"/>
    <property type="evidence" value="ECO:0007669"/>
    <property type="project" value="UniProtKB-KW"/>
</dbReference>
<dbReference type="Gene3D" id="1.10.1200.270">
    <property type="entry name" value="Methyltransferase, alpha-helical capping domain"/>
    <property type="match status" value="1"/>
</dbReference>
<dbReference type="PANTHER" id="PTHR31009">
    <property type="entry name" value="S-ADENOSYL-L-METHIONINE:CARBOXYL METHYLTRANSFERASE FAMILY PROTEIN"/>
    <property type="match status" value="1"/>
</dbReference>
<name>A0AAV8T4H2_9ROSI</name>
<evidence type="ECO:0000313" key="5">
    <source>
        <dbReference type="EMBL" id="KAJ8761160.1"/>
    </source>
</evidence>
<accession>A0AAV8T4H2</accession>
<evidence type="ECO:0000256" key="2">
    <source>
        <dbReference type="ARBA" id="ARBA00022679"/>
    </source>
</evidence>
<dbReference type="EMBL" id="JAIWQS010000006">
    <property type="protein sequence ID" value="KAJ8761160.1"/>
    <property type="molecule type" value="Genomic_DNA"/>
</dbReference>
<reference evidence="5 6" key="1">
    <citation type="submission" date="2021-09" db="EMBL/GenBank/DDBJ databases">
        <title>Genomic insights and catalytic innovation underlie evolution of tropane alkaloids biosynthesis.</title>
        <authorList>
            <person name="Wang Y.-J."/>
            <person name="Tian T."/>
            <person name="Huang J.-P."/>
            <person name="Huang S.-X."/>
        </authorList>
    </citation>
    <scope>NUCLEOTIDE SEQUENCE [LARGE SCALE GENOMIC DNA]</scope>
    <source>
        <strain evidence="5">KIB-2018</strain>
        <tissue evidence="5">Leaf</tissue>
    </source>
</reference>
<dbReference type="Proteomes" id="UP001159364">
    <property type="component" value="Linkage Group LG06"/>
</dbReference>
<organism evidence="5 6">
    <name type="scientific">Erythroxylum novogranatense</name>
    <dbReference type="NCBI Taxonomy" id="1862640"/>
    <lineage>
        <taxon>Eukaryota</taxon>
        <taxon>Viridiplantae</taxon>
        <taxon>Streptophyta</taxon>
        <taxon>Embryophyta</taxon>
        <taxon>Tracheophyta</taxon>
        <taxon>Spermatophyta</taxon>
        <taxon>Magnoliopsida</taxon>
        <taxon>eudicotyledons</taxon>
        <taxon>Gunneridae</taxon>
        <taxon>Pentapetalae</taxon>
        <taxon>rosids</taxon>
        <taxon>fabids</taxon>
        <taxon>Malpighiales</taxon>
        <taxon>Erythroxylaceae</taxon>
        <taxon>Erythroxylum</taxon>
    </lineage>
</organism>